<organism evidence="1 2">
    <name type="scientific">Nocardia bovistercoris</name>
    <dbReference type="NCBI Taxonomy" id="2785916"/>
    <lineage>
        <taxon>Bacteria</taxon>
        <taxon>Bacillati</taxon>
        <taxon>Actinomycetota</taxon>
        <taxon>Actinomycetes</taxon>
        <taxon>Mycobacteriales</taxon>
        <taxon>Nocardiaceae</taxon>
        <taxon>Nocardia</taxon>
    </lineage>
</organism>
<comment type="caution">
    <text evidence="1">The sequence shown here is derived from an EMBL/GenBank/DDBJ whole genome shotgun (WGS) entry which is preliminary data.</text>
</comment>
<dbReference type="AlphaFoldDB" id="A0A931N2J0"/>
<evidence type="ECO:0000313" key="2">
    <source>
        <dbReference type="Proteomes" id="UP000655751"/>
    </source>
</evidence>
<sequence length="158" mass="17137">MWTKDCALCSGASDDLHAPTTWTNLLLCCDGNERAGSVFTCDKSKEATDICAVFRNPKNWRNEQVLEVDRGGRAIPSSGLPIHATTVVETILNLNAEHLVAARKAVIAAQLREIARVKAKHHGLSSSRKAKIAAVLCVQAESAEFASVLLMVADRLRE</sequence>
<dbReference type="Proteomes" id="UP000655751">
    <property type="component" value="Unassembled WGS sequence"/>
</dbReference>
<protein>
    <submittedName>
        <fullName evidence="1">Uncharacterized protein</fullName>
    </submittedName>
</protein>
<dbReference type="EMBL" id="JADMLG010000004">
    <property type="protein sequence ID" value="MBH0776959.1"/>
    <property type="molecule type" value="Genomic_DNA"/>
</dbReference>
<evidence type="ECO:0000313" key="1">
    <source>
        <dbReference type="EMBL" id="MBH0776959.1"/>
    </source>
</evidence>
<accession>A0A931N2J0</accession>
<proteinExistence type="predicted"/>
<name>A0A931N2J0_9NOCA</name>
<dbReference type="RefSeq" id="WP_196149307.1">
    <property type="nucleotide sequence ID" value="NZ_JADMLG010000004.1"/>
</dbReference>
<reference evidence="1" key="1">
    <citation type="submission" date="2020-11" db="EMBL/GenBank/DDBJ databases">
        <title>Nocardia NEAU-351.nov., a novel actinomycete isolated from the cow dung.</title>
        <authorList>
            <person name="Zhang X."/>
        </authorList>
    </citation>
    <scope>NUCLEOTIDE SEQUENCE</scope>
    <source>
        <strain evidence="1">NEAU-351</strain>
    </source>
</reference>
<keyword evidence="2" id="KW-1185">Reference proteome</keyword>
<gene>
    <name evidence="1" type="ORF">IT779_11755</name>
</gene>